<dbReference type="GO" id="GO:1990404">
    <property type="term" value="F:NAD+-protein mono-ADP-ribosyltransferase activity"/>
    <property type="evidence" value="ECO:0007669"/>
    <property type="project" value="TreeGrafter"/>
</dbReference>
<evidence type="ECO:0000256" key="1">
    <source>
        <dbReference type="ARBA" id="ARBA00000438"/>
    </source>
</evidence>
<comment type="function">
    <text evidence="19">Involved in the base excision repair (BER) pathway, by catalyzing the poly(ADP-ribosyl)ation of a limited number of acceptor proteins involved in chromatin architecture and in DNA metabolism. This modification follows DNA damages and appears as an obligatory step in a detection/signaling pathway leading to the reparation of DNA strand breaks.</text>
</comment>
<dbReference type="FunFam" id="3.30.160.60:FF:000523">
    <property type="entry name" value="Zinc finger protein WIP2"/>
    <property type="match status" value="1"/>
</dbReference>
<dbReference type="CDD" id="cd17747">
    <property type="entry name" value="BRCT_PARP1"/>
    <property type="match status" value="1"/>
</dbReference>
<evidence type="ECO:0000256" key="2">
    <source>
        <dbReference type="ARBA" id="ARBA00000459"/>
    </source>
</evidence>
<evidence type="ECO:0000256" key="3">
    <source>
        <dbReference type="ARBA" id="ARBA00004123"/>
    </source>
</evidence>
<keyword evidence="8" id="KW-0677">Repeat</keyword>
<dbReference type="SUPFAM" id="SSF142921">
    <property type="entry name" value="WGR domain-like"/>
    <property type="match status" value="1"/>
</dbReference>
<dbReference type="Pfam" id="PF23115">
    <property type="entry name" value="zf-C2H2_STOP2_3rd"/>
    <property type="match status" value="1"/>
</dbReference>
<comment type="catalytic activity">
    <reaction evidence="1">
        <text>L-aspartyl-[protein] + NAD(+) = 4-O-(ADP-D-ribosyl)-L-aspartyl-[protein] + nicotinamide</text>
        <dbReference type="Rhea" id="RHEA:54424"/>
        <dbReference type="Rhea" id="RHEA-COMP:9867"/>
        <dbReference type="Rhea" id="RHEA-COMP:13832"/>
        <dbReference type="ChEBI" id="CHEBI:17154"/>
        <dbReference type="ChEBI" id="CHEBI:29961"/>
        <dbReference type="ChEBI" id="CHEBI:57540"/>
        <dbReference type="ChEBI" id="CHEBI:138102"/>
    </reaction>
</comment>
<comment type="subcellular location">
    <subcellularLocation>
        <location evidence="3">Nucleus</location>
    </subcellularLocation>
</comment>
<evidence type="ECO:0000256" key="11">
    <source>
        <dbReference type="ARBA" id="ARBA00022833"/>
    </source>
</evidence>
<keyword evidence="12" id="KW-0805">Transcription regulation</keyword>
<dbReference type="InterPro" id="IPR036420">
    <property type="entry name" value="BRCT_dom_sf"/>
</dbReference>
<evidence type="ECO:0000256" key="14">
    <source>
        <dbReference type="ARBA" id="ARBA00023125"/>
    </source>
</evidence>
<evidence type="ECO:0000256" key="22">
    <source>
        <dbReference type="SAM" id="MobiDB-lite"/>
    </source>
</evidence>
<feature type="domain" description="PARP alpha-helical" evidence="26">
    <location>
        <begin position="747"/>
        <end position="866"/>
    </location>
</feature>
<dbReference type="PROSITE" id="PS50157">
    <property type="entry name" value="ZINC_FINGER_C2H2_2"/>
    <property type="match status" value="1"/>
</dbReference>
<dbReference type="SMART" id="SM01335">
    <property type="entry name" value="PADR1"/>
    <property type="match status" value="1"/>
</dbReference>
<dbReference type="InterPro" id="IPR050800">
    <property type="entry name" value="ARTD/PARP"/>
</dbReference>
<keyword evidence="11" id="KW-0862">Zinc</keyword>
<feature type="region of interest" description="Disordered" evidence="22">
    <location>
        <begin position="303"/>
        <end position="352"/>
    </location>
</feature>
<dbReference type="InterPro" id="IPR059161">
    <property type="entry name" value="Znf-C2H2_STOP1/2_3rd"/>
</dbReference>
<keyword evidence="10 20" id="KW-0863">Zinc-finger</keyword>
<evidence type="ECO:0000256" key="12">
    <source>
        <dbReference type="ARBA" id="ARBA00023015"/>
    </source>
</evidence>
<dbReference type="FunFam" id="1.20.142.10:FF:000004">
    <property type="entry name" value="Poly [ADP-ribose] polymerase"/>
    <property type="match status" value="1"/>
</dbReference>
<evidence type="ECO:0000256" key="16">
    <source>
        <dbReference type="ARBA" id="ARBA00023242"/>
    </source>
</evidence>
<dbReference type="GO" id="GO:0016779">
    <property type="term" value="F:nucleotidyltransferase activity"/>
    <property type="evidence" value="ECO:0007669"/>
    <property type="project" value="UniProtKB-KW"/>
</dbReference>
<dbReference type="SMART" id="SM00773">
    <property type="entry name" value="WGR"/>
    <property type="match status" value="1"/>
</dbReference>
<dbReference type="SUPFAM" id="SSF57667">
    <property type="entry name" value="beta-beta-alpha zinc fingers"/>
    <property type="match status" value="2"/>
</dbReference>
<feature type="compositionally biased region" description="Basic and acidic residues" evidence="22">
    <location>
        <begin position="303"/>
        <end position="320"/>
    </location>
</feature>
<keyword evidence="7" id="KW-0479">Metal-binding</keyword>
<dbReference type="Gene3D" id="3.90.228.10">
    <property type="match status" value="2"/>
</dbReference>
<dbReference type="SMART" id="SM00355">
    <property type="entry name" value="ZnF_C2H2"/>
    <property type="match status" value="3"/>
</dbReference>
<organism evidence="28 29">
    <name type="scientific">Stephania cephalantha</name>
    <dbReference type="NCBI Taxonomy" id="152367"/>
    <lineage>
        <taxon>Eukaryota</taxon>
        <taxon>Viridiplantae</taxon>
        <taxon>Streptophyta</taxon>
        <taxon>Embryophyta</taxon>
        <taxon>Tracheophyta</taxon>
        <taxon>Spermatophyta</taxon>
        <taxon>Magnoliopsida</taxon>
        <taxon>Ranunculales</taxon>
        <taxon>Menispermaceae</taxon>
        <taxon>Menispermoideae</taxon>
        <taxon>Cissampelideae</taxon>
        <taxon>Stephania</taxon>
    </lineage>
</organism>
<keyword evidence="14" id="KW-0238">DNA-binding</keyword>
<dbReference type="PROSITE" id="PS51977">
    <property type="entry name" value="WGR"/>
    <property type="match status" value="1"/>
</dbReference>
<dbReference type="GO" id="GO:0005730">
    <property type="term" value="C:nucleolus"/>
    <property type="evidence" value="ECO:0007669"/>
    <property type="project" value="TreeGrafter"/>
</dbReference>
<feature type="domain" description="C2H2-type" evidence="23">
    <location>
        <begin position="165"/>
        <end position="192"/>
    </location>
</feature>
<dbReference type="InterPro" id="IPR038650">
    <property type="entry name" value="PADR1_C_dom_sf"/>
</dbReference>
<dbReference type="Proteomes" id="UP001419268">
    <property type="component" value="Unassembled WGS sequence"/>
</dbReference>
<dbReference type="PROSITE" id="PS50172">
    <property type="entry name" value="BRCT"/>
    <property type="match status" value="1"/>
</dbReference>
<dbReference type="PROSITE" id="PS51060">
    <property type="entry name" value="PARP_ALPHA_HD"/>
    <property type="match status" value="1"/>
</dbReference>
<feature type="domain" description="PARP catalytic" evidence="25">
    <location>
        <begin position="875"/>
        <end position="1145"/>
    </location>
</feature>
<dbReference type="InterPro" id="IPR008893">
    <property type="entry name" value="WGR_domain"/>
</dbReference>
<evidence type="ECO:0000256" key="8">
    <source>
        <dbReference type="ARBA" id="ARBA00022737"/>
    </source>
</evidence>
<accession>A0AAP0KSU0</accession>
<evidence type="ECO:0000256" key="20">
    <source>
        <dbReference type="PROSITE-ProRule" id="PRU00042"/>
    </source>
</evidence>
<keyword evidence="29" id="KW-1185">Reference proteome</keyword>
<dbReference type="GO" id="GO:0003677">
    <property type="term" value="F:DNA binding"/>
    <property type="evidence" value="ECO:0007669"/>
    <property type="project" value="UniProtKB-KW"/>
</dbReference>
<feature type="compositionally biased region" description="Basic and acidic residues" evidence="22">
    <location>
        <begin position="343"/>
        <end position="352"/>
    </location>
</feature>
<dbReference type="Gene3D" id="2.20.25.630">
    <property type="match status" value="1"/>
</dbReference>
<keyword evidence="6" id="KW-0548">Nucleotidyltransferase</keyword>
<sequence>MSSSSDHHQEQLIPIFLHDHRRREEIECLPLLSKLRGMKEREYSNSRSMMSLCANDHKGDEMVEYYDDVSLQIGLPSSSSSSRTTACSDDHSDIGRNPINKEVVLLVEQPLQMMINNNNNKGFEDCDVSINVSDELSSSSTCDDRNNIRFWIPTTSQILTGPTQFACFVCNKTFNRYNNMQMHMWGHGSQYRKGPESLKETQPSAMFRLPCYCCADGCKNNVDHPRAKPLKDFRTLQIHYKRKHGLKPFLCRKCSKAFAVKGDWRTHEKHCGKLWYCACGSDFKHKRSLKDHVVSFGKGHYPAHETRSRAHASAEDEKTGIRKHKTEGKAQETTAHQAKPKKAKSENDEHNGVEDVETQFEEYCKAVKEHLTVQQMREILKANEQDSSGPDDAIIRRCQDMLFYGPLEKCPVCNGNLECTGSNYSCKGAYSEWSTYTFSTRDSPRKQVKINIPDSIAGEAANLIKKYQDPSNRPHRTLSPPEKPFSRMMISLSGRLSRTHQYWTTEIQKHGGKVANSVHGVTCLVVSPAERERGGSSKVVEAMERGVPVVREAWLLDSIVKHEPQPLEAYDVVSDLAVEGKGIPWDKQDPSEEALESLSAEIKLYGKRGVYKDSKLKEQGGVIFEKDGLLFNCAFSVCDQGRGLNKYAILQLIMVPENRLHLYYKKGRVGDDPGAEERVEEWENVDNGVKEFVRLFEELTGNAFEPWEREKKFQKKLSKFYPVDMDDGVDVRYGGLGLRQLGVAAAHCKLESRVANFMKILCGQEIYKYALMEMGLDSPDLPMGMLSDFHLKRCEEVLLHFIEMLKKTEESSPKARAIWADFSNRWFTLMHSTRPFIFKDYNEIADHAAAGLEMVRDIVVASHLIGDMTGATLEDPLSDRYNKLGCPIHPVEKDSDDYKMILNYLEKTYEPIQVQDMSYNVSVENVFSVEPSAGPSYDEVKKLPNKVLLWCGTRSSNLLRHLHKGFLPAICSLPVPGYMFGKAIVCSDAAAEAARYGYTAVDRPEGFLVLAVVSLGDEITEVTKPPEVLAVNLPSNSILHILHAAFELETKGALGDFALLTEGCYQDTKSLEEKKVGVKGIGRKKPDESEHFTWKDGIKVPCGKLVPSGHDDSSLEYNEYAAYDPKQVSIRFLVGVKYEEKDAVMDTEE</sequence>
<evidence type="ECO:0000256" key="6">
    <source>
        <dbReference type="ARBA" id="ARBA00022695"/>
    </source>
</evidence>
<name>A0AAP0KSU0_9MAGN</name>
<dbReference type="InterPro" id="IPR012982">
    <property type="entry name" value="PARP1-like_PADR1_Zn_ribbon"/>
</dbReference>
<evidence type="ECO:0000256" key="4">
    <source>
        <dbReference type="ARBA" id="ARBA00022676"/>
    </source>
</evidence>
<gene>
    <name evidence="28" type="ORF">Scep_003294</name>
</gene>
<dbReference type="GO" id="GO:0008270">
    <property type="term" value="F:zinc ion binding"/>
    <property type="evidence" value="ECO:0007669"/>
    <property type="project" value="UniProtKB-KW"/>
</dbReference>
<dbReference type="Gene3D" id="3.40.50.10190">
    <property type="entry name" value="BRCT domain"/>
    <property type="match status" value="1"/>
</dbReference>
<dbReference type="GO" id="GO:0006302">
    <property type="term" value="P:double-strand break repair"/>
    <property type="evidence" value="ECO:0007669"/>
    <property type="project" value="TreeGrafter"/>
</dbReference>
<dbReference type="InterPro" id="IPR036236">
    <property type="entry name" value="Znf_C2H2_sf"/>
</dbReference>
<dbReference type="EC" id="2.4.2.-" evidence="21"/>
<dbReference type="InterPro" id="IPR001357">
    <property type="entry name" value="BRCT_dom"/>
</dbReference>
<dbReference type="GO" id="GO:0070212">
    <property type="term" value="P:protein poly-ADP-ribosylation"/>
    <property type="evidence" value="ECO:0007669"/>
    <property type="project" value="TreeGrafter"/>
</dbReference>
<evidence type="ECO:0000256" key="13">
    <source>
        <dbReference type="ARBA" id="ARBA00023027"/>
    </source>
</evidence>
<dbReference type="PROSITE" id="PS52007">
    <property type="entry name" value="PADR1"/>
    <property type="match status" value="1"/>
</dbReference>
<dbReference type="PANTHER" id="PTHR10459">
    <property type="entry name" value="DNA LIGASE"/>
    <property type="match status" value="1"/>
</dbReference>
<dbReference type="Pfam" id="PF21728">
    <property type="entry name" value="PADR1_N"/>
    <property type="match status" value="1"/>
</dbReference>
<evidence type="ECO:0000256" key="15">
    <source>
        <dbReference type="ARBA" id="ARBA00023163"/>
    </source>
</evidence>
<evidence type="ECO:0000259" key="26">
    <source>
        <dbReference type="PROSITE" id="PS51060"/>
    </source>
</evidence>
<keyword evidence="16" id="KW-0539">Nucleus</keyword>
<evidence type="ECO:0000256" key="9">
    <source>
        <dbReference type="ARBA" id="ARBA00022765"/>
    </source>
</evidence>
<dbReference type="GO" id="GO:0003950">
    <property type="term" value="F:NAD+ poly-ADP-ribosyltransferase activity"/>
    <property type="evidence" value="ECO:0007669"/>
    <property type="project" value="UniProtKB-UniRule"/>
</dbReference>
<evidence type="ECO:0000313" key="28">
    <source>
        <dbReference type="EMBL" id="KAK9156720.1"/>
    </source>
</evidence>
<dbReference type="InterPro" id="IPR049296">
    <property type="entry name" value="PARP1-like_PADR1_N"/>
</dbReference>
<proteinExistence type="inferred from homology"/>
<feature type="domain" description="BRCT" evidence="24">
    <location>
        <begin position="480"/>
        <end position="572"/>
    </location>
</feature>
<dbReference type="PROSITE" id="PS51059">
    <property type="entry name" value="PARP_CATALYTIC"/>
    <property type="match status" value="1"/>
</dbReference>
<dbReference type="Gene3D" id="3.30.160.60">
    <property type="entry name" value="Classic Zinc Finger"/>
    <property type="match status" value="1"/>
</dbReference>
<dbReference type="Gene3D" id="1.20.142.10">
    <property type="entry name" value="Poly(ADP-ribose) polymerase, regulatory domain"/>
    <property type="match status" value="1"/>
</dbReference>
<dbReference type="PANTHER" id="PTHR10459:SF106">
    <property type="entry name" value="PROTEIN ADP-RIBOSYLTRANSFERASE PARP3"/>
    <property type="match status" value="1"/>
</dbReference>
<evidence type="ECO:0000256" key="10">
    <source>
        <dbReference type="ARBA" id="ARBA00022771"/>
    </source>
</evidence>
<dbReference type="SUPFAM" id="SSF56399">
    <property type="entry name" value="ADP-ribosylation"/>
    <property type="match status" value="2"/>
</dbReference>
<evidence type="ECO:0000256" key="18">
    <source>
        <dbReference type="ARBA" id="ARBA00024347"/>
    </source>
</evidence>
<evidence type="ECO:0000313" key="29">
    <source>
        <dbReference type="Proteomes" id="UP001419268"/>
    </source>
</evidence>
<keyword evidence="9" id="KW-0013">ADP-ribosylation</keyword>
<dbReference type="Pfam" id="PF00644">
    <property type="entry name" value="PARP"/>
    <property type="match status" value="2"/>
</dbReference>
<dbReference type="AlphaFoldDB" id="A0AAP0KSU0"/>
<keyword evidence="15" id="KW-0804">Transcription</keyword>
<comment type="similarity">
    <text evidence="17">Belongs to the WIP C2H2-type zinc-finger protein family.</text>
</comment>
<dbReference type="CDD" id="cd01437">
    <property type="entry name" value="parp_like"/>
    <property type="match status" value="1"/>
</dbReference>
<dbReference type="Pfam" id="PF00533">
    <property type="entry name" value="BRCT"/>
    <property type="match status" value="1"/>
</dbReference>
<protein>
    <recommendedName>
        <fullName evidence="21">Poly [ADP-ribose] polymerase</fullName>
        <shortName evidence="21">PARP</shortName>
        <ecNumber evidence="21">2.4.2.-</ecNumber>
    </recommendedName>
</protein>
<dbReference type="Gene3D" id="1.10.20.130">
    <property type="match status" value="1"/>
</dbReference>
<dbReference type="SUPFAM" id="SSF47587">
    <property type="entry name" value="Domain of poly(ADP-ribose) polymerase"/>
    <property type="match status" value="1"/>
</dbReference>
<evidence type="ECO:0000256" key="17">
    <source>
        <dbReference type="ARBA" id="ARBA00023452"/>
    </source>
</evidence>
<dbReference type="InterPro" id="IPR036616">
    <property type="entry name" value="Poly(ADP-ribose)pol_reg_dom_sf"/>
</dbReference>
<dbReference type="PROSITE" id="PS00028">
    <property type="entry name" value="ZINC_FINGER_C2H2_1"/>
    <property type="match status" value="1"/>
</dbReference>
<dbReference type="InterPro" id="IPR012317">
    <property type="entry name" value="Poly(ADP-ribose)pol_cat_dom"/>
</dbReference>
<comment type="similarity">
    <text evidence="18">Belongs to the ARTD/PARP family.</text>
</comment>
<evidence type="ECO:0000259" key="24">
    <source>
        <dbReference type="PROSITE" id="PS50172"/>
    </source>
</evidence>
<keyword evidence="5 21" id="KW-0808">Transferase</keyword>
<evidence type="ECO:0000256" key="5">
    <source>
        <dbReference type="ARBA" id="ARBA00022679"/>
    </source>
</evidence>
<evidence type="ECO:0000259" key="25">
    <source>
        <dbReference type="PROSITE" id="PS51059"/>
    </source>
</evidence>
<dbReference type="InterPro" id="IPR013087">
    <property type="entry name" value="Znf_C2H2_type"/>
</dbReference>
<dbReference type="Pfam" id="PF02877">
    <property type="entry name" value="PARP_reg"/>
    <property type="match status" value="1"/>
</dbReference>
<dbReference type="EMBL" id="JBBNAG010000002">
    <property type="protein sequence ID" value="KAK9156720.1"/>
    <property type="molecule type" value="Genomic_DNA"/>
</dbReference>
<reference evidence="28 29" key="1">
    <citation type="submission" date="2024-01" db="EMBL/GenBank/DDBJ databases">
        <title>Genome assemblies of Stephania.</title>
        <authorList>
            <person name="Yang L."/>
        </authorList>
    </citation>
    <scope>NUCLEOTIDE SEQUENCE [LARGE SCALE GENOMIC DNA]</scope>
    <source>
        <strain evidence="28">JXDWG</strain>
        <tissue evidence="28">Leaf</tissue>
    </source>
</reference>
<comment type="caution">
    <text evidence="28">The sequence shown here is derived from an EMBL/GenBank/DDBJ whole genome shotgun (WGS) entry which is preliminary data.</text>
</comment>
<comment type="catalytic activity">
    <reaction evidence="2">
        <text>L-glutamyl-[protein] + NAD(+) = 5-O-(ADP-D-ribosyl)-L-glutamyl-[protein] + nicotinamide</text>
        <dbReference type="Rhea" id="RHEA:58224"/>
        <dbReference type="Rhea" id="RHEA-COMP:10208"/>
        <dbReference type="Rhea" id="RHEA-COMP:15089"/>
        <dbReference type="ChEBI" id="CHEBI:17154"/>
        <dbReference type="ChEBI" id="CHEBI:29973"/>
        <dbReference type="ChEBI" id="CHEBI:57540"/>
        <dbReference type="ChEBI" id="CHEBI:142540"/>
    </reaction>
</comment>
<dbReference type="SUPFAM" id="SSF52113">
    <property type="entry name" value="BRCT domain"/>
    <property type="match status" value="1"/>
</dbReference>
<evidence type="ECO:0000256" key="19">
    <source>
        <dbReference type="ARBA" id="ARBA00024945"/>
    </source>
</evidence>
<dbReference type="SMART" id="SM00292">
    <property type="entry name" value="BRCT"/>
    <property type="match status" value="1"/>
</dbReference>
<dbReference type="Pfam" id="PF22995">
    <property type="entry name" value="C2CH-3rd_BIRD-IDD"/>
    <property type="match status" value="1"/>
</dbReference>
<dbReference type="CDD" id="cd08001">
    <property type="entry name" value="WGR_PARP1_like"/>
    <property type="match status" value="1"/>
</dbReference>
<dbReference type="Pfam" id="PF05406">
    <property type="entry name" value="WGR"/>
    <property type="match status" value="1"/>
</dbReference>
<evidence type="ECO:0000259" key="23">
    <source>
        <dbReference type="PROSITE" id="PS50157"/>
    </source>
</evidence>
<evidence type="ECO:0000256" key="7">
    <source>
        <dbReference type="ARBA" id="ARBA00022723"/>
    </source>
</evidence>
<dbReference type="InterPro" id="IPR036930">
    <property type="entry name" value="WGR_dom_sf"/>
</dbReference>
<evidence type="ECO:0000259" key="27">
    <source>
        <dbReference type="PROSITE" id="PS51977"/>
    </source>
</evidence>
<evidence type="ECO:0000256" key="21">
    <source>
        <dbReference type="RuleBase" id="RU362114"/>
    </source>
</evidence>
<dbReference type="InterPro" id="IPR055187">
    <property type="entry name" value="C2CH-3rd_BIRD-IDD"/>
</dbReference>
<feature type="domain" description="WGR" evidence="27">
    <location>
        <begin position="620"/>
        <end position="720"/>
    </location>
</feature>
<keyword evidence="4 21" id="KW-0328">Glycosyltransferase</keyword>
<keyword evidence="13 21" id="KW-0520">NAD</keyword>
<dbReference type="Pfam" id="PF08063">
    <property type="entry name" value="Zn_ribbon_PADR1"/>
    <property type="match status" value="1"/>
</dbReference>
<dbReference type="InterPro" id="IPR004102">
    <property type="entry name" value="Poly(ADP-ribose)pol_reg_dom"/>
</dbReference>